<feature type="domain" description="Polysaccharide pyruvyl transferase" evidence="1">
    <location>
        <begin position="55"/>
        <end position="259"/>
    </location>
</feature>
<evidence type="ECO:0000313" key="2">
    <source>
        <dbReference type="EMBL" id="PLS27541.1"/>
    </source>
</evidence>
<evidence type="ECO:0000313" key="3">
    <source>
        <dbReference type="Proteomes" id="UP000234935"/>
    </source>
</evidence>
<reference evidence="2 3" key="1">
    <citation type="submission" date="2017-07" db="EMBL/GenBank/DDBJ databases">
        <title>Bifidobacterium novel species.</title>
        <authorList>
            <person name="Lugli G.A."/>
            <person name="Milani C."/>
            <person name="Duranti S."/>
            <person name="Mangifesta M."/>
        </authorList>
    </citation>
    <scope>NUCLEOTIDE SEQUENCE [LARGE SCALE GENOMIC DNA]</scope>
    <source>
        <strain evidence="3">Goo31D</strain>
    </source>
</reference>
<sequence>MSGTGLHLWADAKRTFWNGVTRMYNRHNGITPPSEAELARRSRAHYLIGEAGFPNYGDELIAREWVKYLAQVDPEVPVIFDCLCAGPAAAILYGLHPKLTVVDTIAQLCIVDRERLFKALPDDERASTPIESIPVTAIGAEMTRALDDEGYAARYAAGIRLLNERTQDLHIIGGGYMRSFWNANLARLSAAQWAQQHNIPAVVSGVGLEPLEERDRAYVAAIARDITAFSCRDVPSRDAIDPEHRTTTLAPDDCFVNALEGVYLPDDAPLPQTMVCMQLDLVSDPKALLEHMVAVLEAWDVPRGERIGVVECIPYDSQDAMHMLAEHGWQPWLYPMQDLLERGFPAQAGQRWLSTRYHPHLLAAARGCSGSFIAVQEGYYDVKHEAVLRMGSRWTQTYIGQRDIPAPGPGFTDPDVRFMYRNEIRQQVAPLYGAPHSFVSL</sequence>
<dbReference type="AlphaFoldDB" id="A0A2N5J012"/>
<gene>
    <name evidence="2" type="ORF">CGZ88_0758</name>
</gene>
<organism evidence="2 3">
    <name type="scientific">Bifidobacterium anseris</name>
    <dbReference type="NCBI Taxonomy" id="2020963"/>
    <lineage>
        <taxon>Bacteria</taxon>
        <taxon>Bacillati</taxon>
        <taxon>Actinomycetota</taxon>
        <taxon>Actinomycetes</taxon>
        <taxon>Bifidobacteriales</taxon>
        <taxon>Bifidobacteriaceae</taxon>
        <taxon>Bifidobacterium</taxon>
    </lineage>
</organism>
<dbReference type="OrthoDB" id="8444043at2"/>
<dbReference type="InterPro" id="IPR007345">
    <property type="entry name" value="Polysacch_pyruvyl_Trfase"/>
</dbReference>
<proteinExistence type="predicted"/>
<accession>A0A2N5J012</accession>
<dbReference type="EMBL" id="NMYC01000002">
    <property type="protein sequence ID" value="PLS27541.1"/>
    <property type="molecule type" value="Genomic_DNA"/>
</dbReference>
<protein>
    <submittedName>
        <fullName evidence="2">ABC transporter substrate-binding protein</fullName>
    </submittedName>
</protein>
<comment type="caution">
    <text evidence="2">The sequence shown here is derived from an EMBL/GenBank/DDBJ whole genome shotgun (WGS) entry which is preliminary data.</text>
</comment>
<dbReference type="Pfam" id="PF04230">
    <property type="entry name" value="PS_pyruv_trans"/>
    <property type="match status" value="1"/>
</dbReference>
<keyword evidence="3" id="KW-1185">Reference proteome</keyword>
<dbReference type="RefSeq" id="WP_101671144.1">
    <property type="nucleotide sequence ID" value="NZ_NMYC01000002.1"/>
</dbReference>
<evidence type="ECO:0000259" key="1">
    <source>
        <dbReference type="Pfam" id="PF04230"/>
    </source>
</evidence>
<dbReference type="Proteomes" id="UP000234935">
    <property type="component" value="Unassembled WGS sequence"/>
</dbReference>
<name>A0A2N5J012_9BIFI</name>